<dbReference type="SMART" id="SM00345">
    <property type="entry name" value="HTH_GNTR"/>
    <property type="match status" value="1"/>
</dbReference>
<dbReference type="SUPFAM" id="SSF48008">
    <property type="entry name" value="GntR ligand-binding domain-like"/>
    <property type="match status" value="1"/>
</dbReference>
<accession>A0A316A778</accession>
<dbReference type="PANTHER" id="PTHR43537">
    <property type="entry name" value="TRANSCRIPTIONAL REGULATOR, GNTR FAMILY"/>
    <property type="match status" value="1"/>
</dbReference>
<dbReference type="PANTHER" id="PTHR43537:SF5">
    <property type="entry name" value="UXU OPERON TRANSCRIPTIONAL REGULATOR"/>
    <property type="match status" value="1"/>
</dbReference>
<evidence type="ECO:0000256" key="1">
    <source>
        <dbReference type="ARBA" id="ARBA00023015"/>
    </source>
</evidence>
<evidence type="ECO:0000259" key="4">
    <source>
        <dbReference type="PROSITE" id="PS50949"/>
    </source>
</evidence>
<keyword evidence="1" id="KW-0805">Transcription regulation</keyword>
<dbReference type="Pfam" id="PF00392">
    <property type="entry name" value="GntR"/>
    <property type="match status" value="1"/>
</dbReference>
<dbReference type="SMART" id="SM00895">
    <property type="entry name" value="FCD"/>
    <property type="match status" value="1"/>
</dbReference>
<keyword evidence="3" id="KW-0804">Transcription</keyword>
<dbReference type="AlphaFoldDB" id="A0A316A778"/>
<dbReference type="InterPro" id="IPR036390">
    <property type="entry name" value="WH_DNA-bd_sf"/>
</dbReference>
<dbReference type="EMBL" id="QGDQ01000013">
    <property type="protein sequence ID" value="PWJ53322.1"/>
    <property type="molecule type" value="Genomic_DNA"/>
</dbReference>
<evidence type="ECO:0000256" key="2">
    <source>
        <dbReference type="ARBA" id="ARBA00023125"/>
    </source>
</evidence>
<reference evidence="5 6" key="1">
    <citation type="submission" date="2018-03" db="EMBL/GenBank/DDBJ databases">
        <title>Genomic Encyclopedia of Archaeal and Bacterial Type Strains, Phase II (KMG-II): from individual species to whole genera.</title>
        <authorList>
            <person name="Goeker M."/>
        </authorList>
    </citation>
    <scope>NUCLEOTIDE SEQUENCE [LARGE SCALE GENOMIC DNA]</scope>
    <source>
        <strain evidence="5 6">DSM 44889</strain>
    </source>
</reference>
<dbReference type="OrthoDB" id="9816161at2"/>
<gene>
    <name evidence="5" type="ORF">BXY45_11380</name>
</gene>
<proteinExistence type="predicted"/>
<dbReference type="InterPro" id="IPR036388">
    <property type="entry name" value="WH-like_DNA-bd_sf"/>
</dbReference>
<dbReference type="InterPro" id="IPR008920">
    <property type="entry name" value="TF_FadR/GntR_C"/>
</dbReference>
<protein>
    <submittedName>
        <fullName evidence="5">GntR family transcriptional regulator</fullName>
    </submittedName>
</protein>
<keyword evidence="2" id="KW-0238">DNA-binding</keyword>
<dbReference type="PROSITE" id="PS50949">
    <property type="entry name" value="HTH_GNTR"/>
    <property type="match status" value="1"/>
</dbReference>
<comment type="caution">
    <text evidence="5">The sequence shown here is derived from an EMBL/GenBank/DDBJ whole genome shotgun (WGS) entry which is preliminary data.</text>
</comment>
<dbReference type="GO" id="GO:0003677">
    <property type="term" value="F:DNA binding"/>
    <property type="evidence" value="ECO:0007669"/>
    <property type="project" value="UniProtKB-KW"/>
</dbReference>
<dbReference type="CDD" id="cd07377">
    <property type="entry name" value="WHTH_GntR"/>
    <property type="match status" value="1"/>
</dbReference>
<dbReference type="Gene3D" id="1.10.10.10">
    <property type="entry name" value="Winged helix-like DNA-binding domain superfamily/Winged helix DNA-binding domain"/>
    <property type="match status" value="1"/>
</dbReference>
<organism evidence="5 6">
    <name type="scientific">Quadrisphaera granulorum</name>
    <dbReference type="NCBI Taxonomy" id="317664"/>
    <lineage>
        <taxon>Bacteria</taxon>
        <taxon>Bacillati</taxon>
        <taxon>Actinomycetota</taxon>
        <taxon>Actinomycetes</taxon>
        <taxon>Kineosporiales</taxon>
        <taxon>Kineosporiaceae</taxon>
        <taxon>Quadrisphaera</taxon>
    </lineage>
</organism>
<keyword evidence="6" id="KW-1185">Reference proteome</keyword>
<dbReference type="InterPro" id="IPR011711">
    <property type="entry name" value="GntR_C"/>
</dbReference>
<dbReference type="SUPFAM" id="SSF46785">
    <property type="entry name" value="Winged helix' DNA-binding domain"/>
    <property type="match status" value="1"/>
</dbReference>
<name>A0A316A778_9ACTN</name>
<dbReference type="RefSeq" id="WP_109774672.1">
    <property type="nucleotide sequence ID" value="NZ_QGDQ01000013.1"/>
</dbReference>
<dbReference type="Pfam" id="PF07729">
    <property type="entry name" value="FCD"/>
    <property type="match status" value="1"/>
</dbReference>
<sequence length="230" mass="24884">MRHPSPLVARLRAPSGDHPARGVLAELRRAVISGDAPPGCTIPLREVAEAFGVSPIPVREALQVLVGEGLVVHRANAGYAVARLSRGELAELYVVRGALEEAALRAAAPLATDDDVEVARQALAALRECLSGGDLRSYHEHSRAFHVALMAPAGMPRLLGMVEQAWNLTEAVQPMRWSTWQARERLHAEHAEMLEAFARRDADALVAVARAHQHRLEEVVADVPLDGDPT</sequence>
<feature type="domain" description="HTH gntR-type" evidence="4">
    <location>
        <begin position="17"/>
        <end position="84"/>
    </location>
</feature>
<dbReference type="GO" id="GO:0003700">
    <property type="term" value="F:DNA-binding transcription factor activity"/>
    <property type="evidence" value="ECO:0007669"/>
    <property type="project" value="InterPro"/>
</dbReference>
<dbReference type="InterPro" id="IPR000524">
    <property type="entry name" value="Tscrpt_reg_HTH_GntR"/>
</dbReference>
<dbReference type="Gene3D" id="1.20.120.530">
    <property type="entry name" value="GntR ligand-binding domain-like"/>
    <property type="match status" value="1"/>
</dbReference>
<dbReference type="Proteomes" id="UP000245469">
    <property type="component" value="Unassembled WGS sequence"/>
</dbReference>
<evidence type="ECO:0000256" key="3">
    <source>
        <dbReference type="ARBA" id="ARBA00023163"/>
    </source>
</evidence>
<evidence type="ECO:0000313" key="5">
    <source>
        <dbReference type="EMBL" id="PWJ53322.1"/>
    </source>
</evidence>
<evidence type="ECO:0000313" key="6">
    <source>
        <dbReference type="Proteomes" id="UP000245469"/>
    </source>
</evidence>